<dbReference type="InterPro" id="IPR025339">
    <property type="entry name" value="DUF4245"/>
</dbReference>
<feature type="transmembrane region" description="Helical" evidence="1">
    <location>
        <begin position="20"/>
        <end position="37"/>
    </location>
</feature>
<keyword evidence="1" id="KW-0472">Membrane</keyword>
<keyword evidence="3" id="KW-1185">Reference proteome</keyword>
<evidence type="ECO:0008006" key="4">
    <source>
        <dbReference type="Google" id="ProtNLM"/>
    </source>
</evidence>
<protein>
    <recommendedName>
        <fullName evidence="4">DUF4245 domain-containing protein</fullName>
    </recommendedName>
</protein>
<sequence length="185" mass="19701">MTTPAPPQTSYSMGSAKNLVLSLAAVLGMVAVLVLIVPRVSSVSGPPVDVHATAVDVKERSGWPIVEAVGLPEGWSATSARYVRTTGGFSTWHAGYQTPSGTYVAVEQTVDPTREWIESQTNRAPQVGTLQAGGRTWTMYERDTKVQNSLVDAPTGAGELTTLVTGTASFEEMEQFVSYLQPVTP</sequence>
<proteinExistence type="predicted"/>
<keyword evidence="1" id="KW-1133">Transmembrane helix</keyword>
<evidence type="ECO:0000256" key="1">
    <source>
        <dbReference type="SAM" id="Phobius"/>
    </source>
</evidence>
<dbReference type="Proteomes" id="UP001500945">
    <property type="component" value="Unassembled WGS sequence"/>
</dbReference>
<accession>A0ABP8KHP5</accession>
<name>A0ABP8KHP5_9MICO</name>
<keyword evidence="1" id="KW-0812">Transmembrane</keyword>
<dbReference type="RefSeq" id="WP_345205823.1">
    <property type="nucleotide sequence ID" value="NZ_BAABGM010000014.1"/>
</dbReference>
<evidence type="ECO:0000313" key="2">
    <source>
        <dbReference type="EMBL" id="GAA4406888.1"/>
    </source>
</evidence>
<organism evidence="2 3">
    <name type="scientific">Fodinibacter luteus</name>
    <dbReference type="NCBI Taxonomy" id="552064"/>
    <lineage>
        <taxon>Bacteria</taxon>
        <taxon>Bacillati</taxon>
        <taxon>Actinomycetota</taxon>
        <taxon>Actinomycetes</taxon>
        <taxon>Micrococcales</taxon>
        <taxon>Intrasporangiaceae</taxon>
        <taxon>Fodinibacter (ex Wang et al. 2009)</taxon>
    </lineage>
</organism>
<comment type="caution">
    <text evidence="2">The sequence shown here is derived from an EMBL/GenBank/DDBJ whole genome shotgun (WGS) entry which is preliminary data.</text>
</comment>
<dbReference type="Pfam" id="PF14030">
    <property type="entry name" value="DUF4245"/>
    <property type="match status" value="1"/>
</dbReference>
<evidence type="ECO:0000313" key="3">
    <source>
        <dbReference type="Proteomes" id="UP001500945"/>
    </source>
</evidence>
<dbReference type="EMBL" id="BAABGM010000014">
    <property type="protein sequence ID" value="GAA4406888.1"/>
    <property type="molecule type" value="Genomic_DNA"/>
</dbReference>
<gene>
    <name evidence="2" type="ORF">GCM10023168_22340</name>
</gene>
<reference evidence="3" key="1">
    <citation type="journal article" date="2019" name="Int. J. Syst. Evol. Microbiol.">
        <title>The Global Catalogue of Microorganisms (GCM) 10K type strain sequencing project: providing services to taxonomists for standard genome sequencing and annotation.</title>
        <authorList>
            <consortium name="The Broad Institute Genomics Platform"/>
            <consortium name="The Broad Institute Genome Sequencing Center for Infectious Disease"/>
            <person name="Wu L."/>
            <person name="Ma J."/>
        </authorList>
    </citation>
    <scope>NUCLEOTIDE SEQUENCE [LARGE SCALE GENOMIC DNA]</scope>
    <source>
        <strain evidence="3">JCM 17809</strain>
    </source>
</reference>